<feature type="compositionally biased region" description="Acidic residues" evidence="1">
    <location>
        <begin position="230"/>
        <end position="240"/>
    </location>
</feature>
<name>A0ABS8D4T6_9NEIS</name>
<reference evidence="2" key="1">
    <citation type="submission" date="2021-10" db="EMBL/GenBank/DDBJ databases">
        <title>The complete genome sequence of Leeia sp. TBRC 13508.</title>
        <authorList>
            <person name="Charoenyingcharoen P."/>
            <person name="Yukphan P."/>
        </authorList>
    </citation>
    <scope>NUCLEOTIDE SEQUENCE</scope>
    <source>
        <strain evidence="2">TBRC 13508</strain>
    </source>
</reference>
<accession>A0ABS8D4T6</accession>
<sequence>MIDRDELLSLAQKKFLAEFQKGIPAALTATESALFELAENATSIIESGKCFDARSMLTTQHNELINTLSKTLDSLSKRSLQTAYNSFRPSFKGKGLHAAELTLIDANAFEEELLIDGLTAQTRAYSYEALNELNVRIAVLFDQDEILERENPFRPFLFTKSLLNGIDSLNPPVEVHETLVINLQRHLFPLAKEIYQSLNDLLERNGISAQMQLRIRKSADSTSTAHADEENNDEELAEEATETKRTPPGTTVNTNTAANRKEIRPTQHVSSIQGMPLSNVSNLFDQLRTKAGIPSGEITEDTGSFTPQTEEKSPISFGKGLQKIGQTIRNFFNGADEFSSASFASQPQREVTHALMESISASAEAQYTQDQQFDLEVHDTKVVRNLIMEQRDQLAGKTQNANERMIIDIVAMLFEFILSDQAVPSEIRAQIGRLQFVVLKVALKDPSLFNERSHPARLLVNQLGSASLALHEVDPLGDKLIKEVKLIINDLIDDHGEHLTCFEEQLARLETFIQQQLEGAEQFIDKAEKYINQAEERTMRFTRISAMISASLEGIRLDKYLNEFLVYTWARVLEKASFHQDPEEHAYKNLISELIWSIAPKQHQSDRNVLLKMIPRLIGVLKIGLQHTTWPADKRQELLNWLVDAHTRALRPSTVVGVNIPPLEYFVKRINTVLFDPLWMQTPGDASEDEFKEFPNENFFHEVINELEGSLETFSWALEDTVAIDPTEAYADSDWLTATSTAGITPNIEVMNRLTAGVAVTLQLGSSPTTAVLRWVSKKAKHFAMTIQGQNKPVILGAKVFSRLVDTGRVKFMDDNPLFERAVNALIHTADGMDSHSDLSLS</sequence>
<feature type="region of interest" description="Disordered" evidence="1">
    <location>
        <begin position="294"/>
        <end position="315"/>
    </location>
</feature>
<dbReference type="Pfam" id="PF07793">
    <property type="entry name" value="DUF1631"/>
    <property type="match status" value="1"/>
</dbReference>
<evidence type="ECO:0000313" key="2">
    <source>
        <dbReference type="EMBL" id="MCB6183226.1"/>
    </source>
</evidence>
<feature type="compositionally biased region" description="Polar residues" evidence="1">
    <location>
        <begin position="248"/>
        <end position="258"/>
    </location>
</feature>
<organism evidence="2 3">
    <name type="scientific">Leeia speluncae</name>
    <dbReference type="NCBI Taxonomy" id="2884804"/>
    <lineage>
        <taxon>Bacteria</taxon>
        <taxon>Pseudomonadati</taxon>
        <taxon>Pseudomonadota</taxon>
        <taxon>Betaproteobacteria</taxon>
        <taxon>Neisseriales</taxon>
        <taxon>Leeiaceae</taxon>
        <taxon>Leeia</taxon>
    </lineage>
</organism>
<evidence type="ECO:0000313" key="3">
    <source>
        <dbReference type="Proteomes" id="UP001165395"/>
    </source>
</evidence>
<dbReference type="Proteomes" id="UP001165395">
    <property type="component" value="Unassembled WGS sequence"/>
</dbReference>
<dbReference type="InterPro" id="IPR012434">
    <property type="entry name" value="DUF1631"/>
</dbReference>
<feature type="region of interest" description="Disordered" evidence="1">
    <location>
        <begin position="218"/>
        <end position="269"/>
    </location>
</feature>
<proteinExistence type="predicted"/>
<gene>
    <name evidence="2" type="ORF">LIN78_06685</name>
</gene>
<dbReference type="EMBL" id="JAJBZT010000003">
    <property type="protein sequence ID" value="MCB6183226.1"/>
    <property type="molecule type" value="Genomic_DNA"/>
</dbReference>
<keyword evidence="3" id="KW-1185">Reference proteome</keyword>
<comment type="caution">
    <text evidence="2">The sequence shown here is derived from an EMBL/GenBank/DDBJ whole genome shotgun (WGS) entry which is preliminary data.</text>
</comment>
<protein>
    <submittedName>
        <fullName evidence="2">DUF1631 domain-containing protein</fullName>
    </submittedName>
</protein>
<evidence type="ECO:0000256" key="1">
    <source>
        <dbReference type="SAM" id="MobiDB-lite"/>
    </source>
</evidence>
<dbReference type="RefSeq" id="WP_227179796.1">
    <property type="nucleotide sequence ID" value="NZ_JAJBZT010000003.1"/>
</dbReference>